<proteinExistence type="predicted"/>
<dbReference type="RefSeq" id="WP_252798790.1">
    <property type="nucleotide sequence ID" value="NZ_BAAABM010000029.1"/>
</dbReference>
<keyword evidence="5" id="KW-1185">Reference proteome</keyword>
<dbReference type="Pfam" id="PF00931">
    <property type="entry name" value="NB-ARC"/>
    <property type="match status" value="1"/>
</dbReference>
<evidence type="ECO:0000256" key="2">
    <source>
        <dbReference type="SAM" id="MobiDB-lite"/>
    </source>
</evidence>
<dbReference type="InterPro" id="IPR011990">
    <property type="entry name" value="TPR-like_helical_dom_sf"/>
</dbReference>
<dbReference type="Proteomes" id="UP001501822">
    <property type="component" value="Unassembled WGS sequence"/>
</dbReference>
<evidence type="ECO:0000313" key="4">
    <source>
        <dbReference type="EMBL" id="GAA0342969.1"/>
    </source>
</evidence>
<gene>
    <name evidence="4" type="ORF">GCM10010151_35710</name>
</gene>
<feature type="region of interest" description="Disordered" evidence="2">
    <location>
        <begin position="100"/>
        <end position="131"/>
    </location>
</feature>
<dbReference type="Gene3D" id="3.40.50.300">
    <property type="entry name" value="P-loop containing nucleotide triphosphate hydrolases"/>
    <property type="match status" value="1"/>
</dbReference>
<dbReference type="PANTHER" id="PTHR47691">
    <property type="entry name" value="REGULATOR-RELATED"/>
    <property type="match status" value="1"/>
</dbReference>
<comment type="caution">
    <text evidence="4">The sequence shown here is derived from an EMBL/GenBank/DDBJ whole genome shotgun (WGS) entry which is preliminary data.</text>
</comment>
<dbReference type="Pfam" id="PF13560">
    <property type="entry name" value="HTH_31"/>
    <property type="match status" value="1"/>
</dbReference>
<evidence type="ECO:0000259" key="3">
    <source>
        <dbReference type="Pfam" id="PF00931"/>
    </source>
</evidence>
<dbReference type="SMART" id="SM00028">
    <property type="entry name" value="TPR"/>
    <property type="match status" value="5"/>
</dbReference>
<dbReference type="PRINTS" id="PR00364">
    <property type="entry name" value="DISEASERSIST"/>
</dbReference>
<dbReference type="InterPro" id="IPR002182">
    <property type="entry name" value="NB-ARC"/>
</dbReference>
<protein>
    <recommendedName>
        <fullName evidence="3">NB-ARC domain-containing protein</fullName>
    </recommendedName>
</protein>
<evidence type="ECO:0000256" key="1">
    <source>
        <dbReference type="SAM" id="Coils"/>
    </source>
</evidence>
<evidence type="ECO:0000313" key="5">
    <source>
        <dbReference type="Proteomes" id="UP001501822"/>
    </source>
</evidence>
<sequence>MAAQDAENDAFPDPREASTAQEFTALLRRLRAWSGLTYRQVEKRSGLQGVPLPYSTIATALQRDTLPREEFVEVFVRACGIDPVPWLAARKRIAVAESEAAGPAWPADDPAGAGPAPRPAELPPDAGDFSGRDAPVRELTRLLIDEEAKAVVISSIAGMAGVGKTTLAVHVAHGVENVFPDGRLYVDLRAYDTPLDPADVLARFLRSLGVDGQKIPDTLDERAALYRSLLASRRVLVLLDNAADESQVRPLLPGTPTCAVLLTSRRRLAGLEGVHHMDLEVFASGPAVELLGRIAGAERVGAEPDAALEIAALCGGLPLAVRICGARLRTRPHWRLTDLTRRLRDERSRLDELAVGDLAVRAGLALSYAGLDADARRLFRLLGLLDAPDFASWVADALLGVAPGQAERGLDQLLDARLLDVRSVDGPAIRYRFHDLVRVYARELAERHDDRSERLAALTRAFGGWLALAEQAHMRLFGGDYAVLHGSAPRWPAPPELCADPVAWYESERPALLATVGQAARLELDELCWDLACSLWSVFETVAHHDEWRVTAETALTATRRAGNRRGEAFALTGLAHLAVARQRYAQAEEHLSAAIELFESVREEHGRALCLTIAAYVDHMCGRYDQALPRYQEALAGLRRAADHGAEVICLRCISQIHLELARPDLAWPYLDAARSLLGGADGESVHPQLLNQIGQFHLGRRELEEAERVFTRLADVADGIRDPQGGAAARCGLGEILLHRGRFEEARPLLHEALTLAREAGERLLGARILTVLGRCHAGERDHVRATALLREAAGMCAEIRTPLWEGRALDALGAVLLAAGDAAAAEDAWTRARTLLAAAGSPESADVAARLEDLPGRT</sequence>
<dbReference type="PANTHER" id="PTHR47691:SF3">
    <property type="entry name" value="HTH-TYPE TRANSCRIPTIONAL REGULATOR RV0890C-RELATED"/>
    <property type="match status" value="1"/>
</dbReference>
<feature type="domain" description="NB-ARC" evidence="3">
    <location>
        <begin position="134"/>
        <end position="290"/>
    </location>
</feature>
<feature type="coiled-coil region" evidence="1">
    <location>
        <begin position="578"/>
        <end position="605"/>
    </location>
</feature>
<feature type="compositionally biased region" description="Low complexity" evidence="2">
    <location>
        <begin position="100"/>
        <end position="115"/>
    </location>
</feature>
<dbReference type="EMBL" id="BAAABM010000029">
    <property type="protein sequence ID" value="GAA0342969.1"/>
    <property type="molecule type" value="Genomic_DNA"/>
</dbReference>
<keyword evidence="1" id="KW-0175">Coiled coil</keyword>
<dbReference type="InterPro" id="IPR027417">
    <property type="entry name" value="P-loop_NTPase"/>
</dbReference>
<dbReference type="InterPro" id="IPR019734">
    <property type="entry name" value="TPR_rpt"/>
</dbReference>
<organism evidence="4 5">
    <name type="scientific">Actinoallomurus spadix</name>
    <dbReference type="NCBI Taxonomy" id="79912"/>
    <lineage>
        <taxon>Bacteria</taxon>
        <taxon>Bacillati</taxon>
        <taxon>Actinomycetota</taxon>
        <taxon>Actinomycetes</taxon>
        <taxon>Streptosporangiales</taxon>
        <taxon>Thermomonosporaceae</taxon>
        <taxon>Actinoallomurus</taxon>
    </lineage>
</organism>
<dbReference type="SUPFAM" id="SSF52540">
    <property type="entry name" value="P-loop containing nucleoside triphosphate hydrolases"/>
    <property type="match status" value="1"/>
</dbReference>
<accession>A0ABN0WPI4</accession>
<dbReference type="Pfam" id="PF13424">
    <property type="entry name" value="TPR_12"/>
    <property type="match status" value="2"/>
</dbReference>
<reference evidence="4 5" key="1">
    <citation type="journal article" date="2019" name="Int. J. Syst. Evol. Microbiol.">
        <title>The Global Catalogue of Microorganisms (GCM) 10K type strain sequencing project: providing services to taxonomists for standard genome sequencing and annotation.</title>
        <authorList>
            <consortium name="The Broad Institute Genomics Platform"/>
            <consortium name="The Broad Institute Genome Sequencing Center for Infectious Disease"/>
            <person name="Wu L."/>
            <person name="Ma J."/>
        </authorList>
    </citation>
    <scope>NUCLEOTIDE SEQUENCE [LARGE SCALE GENOMIC DNA]</scope>
    <source>
        <strain evidence="4 5">JCM 3146</strain>
    </source>
</reference>
<dbReference type="Gene3D" id="1.25.40.10">
    <property type="entry name" value="Tetratricopeptide repeat domain"/>
    <property type="match status" value="2"/>
</dbReference>
<name>A0ABN0WPI4_9ACTN</name>
<dbReference type="SUPFAM" id="SSF48452">
    <property type="entry name" value="TPR-like"/>
    <property type="match status" value="2"/>
</dbReference>